<keyword evidence="3" id="KW-1185">Reference proteome</keyword>
<evidence type="ECO:0000313" key="2">
    <source>
        <dbReference type="EMBL" id="KAH7361895.1"/>
    </source>
</evidence>
<comment type="caution">
    <text evidence="2">The sequence shown here is derived from an EMBL/GenBank/DDBJ whole genome shotgun (WGS) entry which is preliminary data.</text>
</comment>
<evidence type="ECO:0000313" key="3">
    <source>
        <dbReference type="Proteomes" id="UP000813385"/>
    </source>
</evidence>
<organism evidence="2 3">
    <name type="scientific">Plectosphaerella cucumerina</name>
    <dbReference type="NCBI Taxonomy" id="40658"/>
    <lineage>
        <taxon>Eukaryota</taxon>
        <taxon>Fungi</taxon>
        <taxon>Dikarya</taxon>
        <taxon>Ascomycota</taxon>
        <taxon>Pezizomycotina</taxon>
        <taxon>Sordariomycetes</taxon>
        <taxon>Hypocreomycetidae</taxon>
        <taxon>Glomerellales</taxon>
        <taxon>Plectosphaerellaceae</taxon>
        <taxon>Plectosphaerella</taxon>
    </lineage>
</organism>
<feature type="region of interest" description="Disordered" evidence="1">
    <location>
        <begin position="183"/>
        <end position="222"/>
    </location>
</feature>
<feature type="region of interest" description="Disordered" evidence="1">
    <location>
        <begin position="47"/>
        <end position="122"/>
    </location>
</feature>
<accession>A0A8K0TE72</accession>
<name>A0A8K0TE72_9PEZI</name>
<reference evidence="2" key="1">
    <citation type="journal article" date="2021" name="Nat. Commun.">
        <title>Genetic determinants of endophytism in the Arabidopsis root mycobiome.</title>
        <authorList>
            <person name="Mesny F."/>
            <person name="Miyauchi S."/>
            <person name="Thiergart T."/>
            <person name="Pickel B."/>
            <person name="Atanasova L."/>
            <person name="Karlsson M."/>
            <person name="Huettel B."/>
            <person name="Barry K.W."/>
            <person name="Haridas S."/>
            <person name="Chen C."/>
            <person name="Bauer D."/>
            <person name="Andreopoulos W."/>
            <person name="Pangilinan J."/>
            <person name="LaButti K."/>
            <person name="Riley R."/>
            <person name="Lipzen A."/>
            <person name="Clum A."/>
            <person name="Drula E."/>
            <person name="Henrissat B."/>
            <person name="Kohler A."/>
            <person name="Grigoriev I.V."/>
            <person name="Martin F.M."/>
            <person name="Hacquard S."/>
        </authorList>
    </citation>
    <scope>NUCLEOTIDE SEQUENCE</scope>
    <source>
        <strain evidence="2">MPI-CAGE-AT-0016</strain>
    </source>
</reference>
<gene>
    <name evidence="2" type="ORF">B0T11DRAFT_78760</name>
</gene>
<dbReference type="Proteomes" id="UP000813385">
    <property type="component" value="Unassembled WGS sequence"/>
</dbReference>
<dbReference type="EMBL" id="JAGPXD010000003">
    <property type="protein sequence ID" value="KAH7361895.1"/>
    <property type="molecule type" value="Genomic_DNA"/>
</dbReference>
<feature type="compositionally biased region" description="Polar residues" evidence="1">
    <location>
        <begin position="212"/>
        <end position="222"/>
    </location>
</feature>
<proteinExistence type="predicted"/>
<sequence length="222" mass="24604">MPFCGASKRAGDWRRGGQSSSASELWQSFSKLHLFSLDTTEVRWQRAMHRQSSGKTSRCRRQCPARRDDHDIGRQTGPLPSHLSRRKCKVKAPSPQSRQRAKGASAMRGRLGGQGPEPWTSVVSVPSLGRAVDETKHQDPLPRPPPLSKARFALLCSPCPGLPSFMQSPRGRMNRFGRRMKSRAGSGRIECHPLVPTPSSLRPPGLIDDNDMTATRQTAMFP</sequence>
<protein>
    <submittedName>
        <fullName evidence="2">Uncharacterized protein</fullName>
    </submittedName>
</protein>
<dbReference type="AlphaFoldDB" id="A0A8K0TE72"/>
<evidence type="ECO:0000256" key="1">
    <source>
        <dbReference type="SAM" id="MobiDB-lite"/>
    </source>
</evidence>